<dbReference type="Proteomes" id="UP001235874">
    <property type="component" value="Chromosome"/>
</dbReference>
<dbReference type="GO" id="GO:0016787">
    <property type="term" value="F:hydrolase activity"/>
    <property type="evidence" value="ECO:0007669"/>
    <property type="project" value="UniProtKB-KW"/>
</dbReference>
<accession>A0AAJ6HS98</accession>
<dbReference type="EMBL" id="CP130472">
    <property type="protein sequence ID" value="WLS45397.1"/>
    <property type="molecule type" value="Genomic_DNA"/>
</dbReference>
<dbReference type="AlphaFoldDB" id="A0AAJ6HS98"/>
<dbReference type="PANTHER" id="PTHR37946">
    <property type="entry name" value="SLL1969 PROTEIN"/>
    <property type="match status" value="1"/>
</dbReference>
<organism evidence="4 5">
    <name type="scientific">Micromonospora profundi</name>
    <dbReference type="NCBI Taxonomy" id="1420889"/>
    <lineage>
        <taxon>Bacteria</taxon>
        <taxon>Bacillati</taxon>
        <taxon>Actinomycetota</taxon>
        <taxon>Actinomycetes</taxon>
        <taxon>Micromonosporales</taxon>
        <taxon>Micromonosporaceae</taxon>
        <taxon>Micromonospora</taxon>
    </lineage>
</organism>
<keyword evidence="5" id="KW-1185">Reference proteome</keyword>
<evidence type="ECO:0000256" key="1">
    <source>
        <dbReference type="SAM" id="MobiDB-lite"/>
    </source>
</evidence>
<feature type="compositionally biased region" description="Polar residues" evidence="1">
    <location>
        <begin position="241"/>
        <end position="251"/>
    </location>
</feature>
<dbReference type="PANTHER" id="PTHR37946:SF1">
    <property type="entry name" value="SLL1969 PROTEIN"/>
    <property type="match status" value="1"/>
</dbReference>
<dbReference type="RefSeq" id="WP_306272332.1">
    <property type="nucleotide sequence ID" value="NZ_CP130472.1"/>
</dbReference>
<feature type="domain" description="DUF7379" evidence="3">
    <location>
        <begin position="8"/>
        <end position="127"/>
    </location>
</feature>
<evidence type="ECO:0000259" key="3">
    <source>
        <dbReference type="Pfam" id="PF24096"/>
    </source>
</evidence>
<feature type="domain" description="Effector-associated" evidence="2">
    <location>
        <begin position="265"/>
        <end position="341"/>
    </location>
</feature>
<dbReference type="InterPro" id="IPR055803">
    <property type="entry name" value="DUF7379"/>
</dbReference>
<dbReference type="SUPFAM" id="SSF53474">
    <property type="entry name" value="alpha/beta-Hydrolases"/>
    <property type="match status" value="1"/>
</dbReference>
<proteinExistence type="predicted"/>
<dbReference type="Pfam" id="PF19956">
    <property type="entry name" value="EAD2"/>
    <property type="match status" value="1"/>
</dbReference>
<evidence type="ECO:0000313" key="4">
    <source>
        <dbReference type="EMBL" id="WLS45397.1"/>
    </source>
</evidence>
<sequence length="357" mass="39241">MSERLGVVFVHGFLSSAATWTPFLRLIETDVDLDFVDPYTFEYPSPPVSLHPLRRIPDINDIADSLRTYLTHDLGDRSRLVLVAHSQGGLVAQRMIARTLAGGCGPELARIRRVVLFACPNSGSDLALLLRRGGLWRHPQERELRPLNQAISDAHRIVVNQVIHATAVTAATCPIPIVAYAGESDGVVTPVSARSVFPEVGVLPGDHFSIIKPDSHGHRSYVALKRHLKEASSMPDVPAPRQSSEQLSPATRSAPVTADGYRALVDRLLAVPRMTEPTFREQVYDLLPPVIVHQLRRDTAARVELFSLVRSFEHYRHLAPGDSLASALETLVPNHPAVADVIDALYGVGLYSPSERR</sequence>
<dbReference type="InterPro" id="IPR029058">
    <property type="entry name" value="AB_hydrolase_fold"/>
</dbReference>
<keyword evidence="4" id="KW-0378">Hydrolase</keyword>
<gene>
    <name evidence="4" type="ORF">Q3V37_29225</name>
</gene>
<protein>
    <submittedName>
        <fullName evidence="4">Alpha/beta fold hydrolase</fullName>
    </submittedName>
</protein>
<feature type="region of interest" description="Disordered" evidence="1">
    <location>
        <begin position="232"/>
        <end position="253"/>
    </location>
</feature>
<reference evidence="4 5" key="1">
    <citation type="submission" date="2023-07" db="EMBL/GenBank/DDBJ databases">
        <title>Micromonospora profundi TRM 95458 converts glycerol to a new osmotic compound.</title>
        <authorList>
            <person name="Lu D."/>
        </authorList>
    </citation>
    <scope>NUCLEOTIDE SEQUENCE [LARGE SCALE GENOMIC DNA]</scope>
    <source>
        <strain evidence="4 5">TRM95458</strain>
    </source>
</reference>
<dbReference type="Gene3D" id="3.40.50.1820">
    <property type="entry name" value="alpha/beta hydrolase"/>
    <property type="match status" value="1"/>
</dbReference>
<dbReference type="KEGG" id="mprn:Q3V37_29225"/>
<dbReference type="Pfam" id="PF24096">
    <property type="entry name" value="DUF7379"/>
    <property type="match status" value="1"/>
</dbReference>
<evidence type="ECO:0000259" key="2">
    <source>
        <dbReference type="Pfam" id="PF19956"/>
    </source>
</evidence>
<dbReference type="InterPro" id="IPR045431">
    <property type="entry name" value="EAD2"/>
</dbReference>
<evidence type="ECO:0000313" key="5">
    <source>
        <dbReference type="Proteomes" id="UP001235874"/>
    </source>
</evidence>
<name>A0AAJ6HS98_9ACTN</name>